<organism evidence="1 2">
    <name type="scientific">Paenibacillus ferrarius</name>
    <dbReference type="NCBI Taxonomy" id="1469647"/>
    <lineage>
        <taxon>Bacteria</taxon>
        <taxon>Bacillati</taxon>
        <taxon>Bacillota</taxon>
        <taxon>Bacilli</taxon>
        <taxon>Bacillales</taxon>
        <taxon>Paenibacillaceae</taxon>
        <taxon>Paenibacillus</taxon>
    </lineage>
</organism>
<reference evidence="2" key="1">
    <citation type="submission" date="2016-07" db="EMBL/GenBank/DDBJ databases">
        <authorList>
            <person name="Florea S."/>
            <person name="Webb J.S."/>
            <person name="Jaromczyk J."/>
            <person name="Schardl C.L."/>
        </authorList>
    </citation>
    <scope>NUCLEOTIDE SEQUENCE [LARGE SCALE GENOMIC DNA]</scope>
    <source>
        <strain evidence="2">CY1</strain>
    </source>
</reference>
<dbReference type="EMBL" id="MBTG01000008">
    <property type="protein sequence ID" value="OPH59087.1"/>
    <property type="molecule type" value="Genomic_DNA"/>
</dbReference>
<dbReference type="RefSeq" id="WP_079411621.1">
    <property type="nucleotide sequence ID" value="NZ_MBTG01000008.1"/>
</dbReference>
<sequence>MDTELNTEFNTVITEVQSTVSFELAQLGFDRFWAFLEPEPAFLAGSAEICSFPTTETAFLAGSAQ</sequence>
<name>A0A1V4HN55_9BACL</name>
<keyword evidence="2" id="KW-1185">Reference proteome</keyword>
<gene>
    <name evidence="1" type="ORF">BC351_22440</name>
</gene>
<dbReference type="AlphaFoldDB" id="A0A1V4HN55"/>
<evidence type="ECO:0000313" key="2">
    <source>
        <dbReference type="Proteomes" id="UP000190626"/>
    </source>
</evidence>
<protein>
    <submittedName>
        <fullName evidence="1">Uncharacterized protein</fullName>
    </submittedName>
</protein>
<accession>A0A1V4HN55</accession>
<proteinExistence type="predicted"/>
<dbReference type="Proteomes" id="UP000190626">
    <property type="component" value="Unassembled WGS sequence"/>
</dbReference>
<comment type="caution">
    <text evidence="1">The sequence shown here is derived from an EMBL/GenBank/DDBJ whole genome shotgun (WGS) entry which is preliminary data.</text>
</comment>
<evidence type="ECO:0000313" key="1">
    <source>
        <dbReference type="EMBL" id="OPH59087.1"/>
    </source>
</evidence>